<dbReference type="Pfam" id="PF09949">
    <property type="entry name" value="APP1_cat"/>
    <property type="match status" value="1"/>
</dbReference>
<dbReference type="InterPro" id="IPR019236">
    <property type="entry name" value="APP1_cat"/>
</dbReference>
<organism evidence="4 5">
    <name type="scientific">Adineta ricciae</name>
    <name type="common">Rotifer</name>
    <dbReference type="NCBI Taxonomy" id="249248"/>
    <lineage>
        <taxon>Eukaryota</taxon>
        <taxon>Metazoa</taxon>
        <taxon>Spiralia</taxon>
        <taxon>Gnathifera</taxon>
        <taxon>Rotifera</taxon>
        <taxon>Eurotatoria</taxon>
        <taxon>Bdelloidea</taxon>
        <taxon>Adinetida</taxon>
        <taxon>Adinetidae</taxon>
        <taxon>Adineta</taxon>
    </lineage>
</organism>
<accession>A0A815GMS5</accession>
<feature type="signal peptide" evidence="2">
    <location>
        <begin position="1"/>
        <end position="22"/>
    </location>
</feature>
<evidence type="ECO:0000256" key="1">
    <source>
        <dbReference type="SAM" id="MobiDB-lite"/>
    </source>
</evidence>
<dbReference type="GO" id="GO:0008195">
    <property type="term" value="F:phosphatidate phosphatase activity"/>
    <property type="evidence" value="ECO:0007669"/>
    <property type="project" value="InterPro"/>
</dbReference>
<dbReference type="InterPro" id="IPR052935">
    <property type="entry name" value="Mg2+_PAP"/>
</dbReference>
<protein>
    <recommendedName>
        <fullName evidence="3">Phosphatidate phosphatase APP1 catalytic domain-containing protein</fullName>
    </recommendedName>
</protein>
<proteinExistence type="predicted"/>
<evidence type="ECO:0000313" key="5">
    <source>
        <dbReference type="Proteomes" id="UP000663852"/>
    </source>
</evidence>
<feature type="domain" description="Phosphatidate phosphatase APP1 catalytic" evidence="3">
    <location>
        <begin position="200"/>
        <end position="349"/>
    </location>
</feature>
<dbReference type="Proteomes" id="UP000663852">
    <property type="component" value="Unassembled WGS sequence"/>
</dbReference>
<dbReference type="PANTHER" id="PTHR28208:SF1">
    <property type="entry name" value="FILAMENT ORGANIZATION PROTEIN APP1-LIKE, PUTATIVE (AFU_ORTHOLOGUE AFUA_1G06650)-RELATED"/>
    <property type="match status" value="1"/>
</dbReference>
<sequence length="410" mass="47831">MMTISSVFVLCLCLGLIDLNEGQLIHKLQDKIKKVASQNLGLDVTRYDHEEMMLFPNVGFQRKEGDWRLNLHGWRFQTSKKNKFLGESSSAMAQRIARLVASTEQAVYYNDTFQRDRLKPFMVQDETHEKIHIMIGTKHNYTTKTDGEGQFRTSFIIPNEDVQELKRASKNNQIVTYKAIGDNADLWEGKIHLLERNGLSVISDIDDTIKISEVLDKVRLVANTFIHGFRVVEGMPEVYRGWQNRYNCSFHYLSAMPDQLYTVTKDFIDDHKFPDGTFHMRHFRWASTSIYNFVHSVDTKMHKINHLRYFVFNSLRQLVLVGDSGERDPEIYGNVARMYPKRVRRIFIRAVKNEKDDDDRFLKAFKDVPREKWMIFRDPVRDLPKNLDAPPTAPPPTTKTPAKKPKSNPK</sequence>
<dbReference type="EMBL" id="CAJNOJ010000254">
    <property type="protein sequence ID" value="CAF1342038.1"/>
    <property type="molecule type" value="Genomic_DNA"/>
</dbReference>
<dbReference type="PANTHER" id="PTHR28208">
    <property type="entry name" value="PHOSPHATIDATE PHOSPHATASE APP1"/>
    <property type="match status" value="1"/>
</dbReference>
<evidence type="ECO:0000313" key="4">
    <source>
        <dbReference type="EMBL" id="CAF1342038.1"/>
    </source>
</evidence>
<reference evidence="4" key="1">
    <citation type="submission" date="2021-02" db="EMBL/GenBank/DDBJ databases">
        <authorList>
            <person name="Nowell W R."/>
        </authorList>
    </citation>
    <scope>NUCLEOTIDE SEQUENCE</scope>
</reference>
<feature type="compositionally biased region" description="Basic residues" evidence="1">
    <location>
        <begin position="401"/>
        <end position="410"/>
    </location>
</feature>
<dbReference type="OrthoDB" id="414243at2759"/>
<evidence type="ECO:0000259" key="3">
    <source>
        <dbReference type="Pfam" id="PF09949"/>
    </source>
</evidence>
<gene>
    <name evidence="4" type="ORF">EDS130_LOCUS32794</name>
</gene>
<evidence type="ECO:0000256" key="2">
    <source>
        <dbReference type="SAM" id="SignalP"/>
    </source>
</evidence>
<keyword evidence="2" id="KW-0732">Signal</keyword>
<feature type="chain" id="PRO_5032659454" description="Phosphatidate phosphatase APP1 catalytic domain-containing protein" evidence="2">
    <location>
        <begin position="23"/>
        <end position="410"/>
    </location>
</feature>
<dbReference type="AlphaFoldDB" id="A0A815GMS5"/>
<name>A0A815GMS5_ADIRI</name>
<feature type="region of interest" description="Disordered" evidence="1">
    <location>
        <begin position="382"/>
        <end position="410"/>
    </location>
</feature>
<comment type="caution">
    <text evidence="4">The sequence shown here is derived from an EMBL/GenBank/DDBJ whole genome shotgun (WGS) entry which is preliminary data.</text>
</comment>